<feature type="transmembrane region" description="Helical" evidence="1">
    <location>
        <begin position="6"/>
        <end position="28"/>
    </location>
</feature>
<dbReference type="RefSeq" id="WP_213378825.1">
    <property type="nucleotide sequence ID" value="NZ_AP024563.1"/>
</dbReference>
<evidence type="ECO:0000313" key="2">
    <source>
        <dbReference type="EMBL" id="BCU07751.1"/>
    </source>
</evidence>
<protein>
    <recommendedName>
        <fullName evidence="4">Glycosyltransferase RgtA/B/C/D-like domain-containing protein</fullName>
    </recommendedName>
</protein>
<accession>A0ABN6GCS7</accession>
<keyword evidence="1" id="KW-0812">Transmembrane</keyword>
<sequence>METSMTLITWFAVALSLLLPWLAGALLLRRLWPDGTPGVWPLVLGYGYWAALLVGASLLYPLSILGLRVAFWLLMLGFALALGWAVRGLRPSGREAFRSLRSVWPRDARELGSRLLLVLLLGWIGLRFAVLALEVWWQPLYPWDAWTTWAVRARVWSELGRLVPFVAPEVWSGDGTGAVYTIAAWNYPALVSRLALWPTLAAGGWNETAANLPWLGAAIALALGFYGQARLWGASAPASLAALWGLISLPLFDTHVALAGYADLWLAGALGLSLMAFMQWTRTGDRRQAALCLALAATWPLLKLEGAVWLVLLVPAWMLVEARRRRIGLSLIAAVVLGFGLAWVIGLRFEAPFIGLIEIGAEAIRLPFIGRFELGYHDNWGVFAQALLGLENWHLLGYLLLVGLIVAIWRVVRGERAPWLLSGPALVLGSLLLLWGLFFLTDAHRWAEQGTSLGRLLLHFVPFYVFFLLTLWGRASTTSA</sequence>
<feature type="transmembrane region" description="Helical" evidence="1">
    <location>
        <begin position="69"/>
        <end position="89"/>
    </location>
</feature>
<keyword evidence="3" id="KW-1185">Reference proteome</keyword>
<reference evidence="2 3" key="1">
    <citation type="submission" date="2021-04" db="EMBL/GenBank/DDBJ databases">
        <title>Complete genome sequencing of Allochromatium tepidum strain NZ.</title>
        <authorList>
            <person name="Tsukatani Y."/>
            <person name="Mori H."/>
        </authorList>
    </citation>
    <scope>NUCLEOTIDE SEQUENCE [LARGE SCALE GENOMIC DNA]</scope>
    <source>
        <strain evidence="2 3">NZ</strain>
    </source>
</reference>
<feature type="transmembrane region" description="Helical" evidence="1">
    <location>
        <begin position="178"/>
        <end position="196"/>
    </location>
</feature>
<evidence type="ECO:0008006" key="4">
    <source>
        <dbReference type="Google" id="ProtNLM"/>
    </source>
</evidence>
<feature type="transmembrane region" description="Helical" evidence="1">
    <location>
        <begin position="327"/>
        <end position="346"/>
    </location>
</feature>
<keyword evidence="1" id="KW-0472">Membrane</keyword>
<proteinExistence type="predicted"/>
<feature type="transmembrane region" description="Helical" evidence="1">
    <location>
        <begin position="393"/>
        <end position="412"/>
    </location>
</feature>
<gene>
    <name evidence="2" type="ORF">Atep_24280</name>
</gene>
<feature type="transmembrane region" description="Helical" evidence="1">
    <location>
        <begin position="419"/>
        <end position="440"/>
    </location>
</feature>
<keyword evidence="1" id="KW-1133">Transmembrane helix</keyword>
<dbReference type="Proteomes" id="UP000680679">
    <property type="component" value="Chromosome"/>
</dbReference>
<feature type="transmembrane region" description="Helical" evidence="1">
    <location>
        <begin position="452"/>
        <end position="472"/>
    </location>
</feature>
<feature type="transmembrane region" description="Helical" evidence="1">
    <location>
        <begin position="115"/>
        <end position="137"/>
    </location>
</feature>
<feature type="transmembrane region" description="Helical" evidence="1">
    <location>
        <begin position="40"/>
        <end position="63"/>
    </location>
</feature>
<evidence type="ECO:0000313" key="3">
    <source>
        <dbReference type="Proteomes" id="UP000680679"/>
    </source>
</evidence>
<evidence type="ECO:0000256" key="1">
    <source>
        <dbReference type="SAM" id="Phobius"/>
    </source>
</evidence>
<feature type="transmembrane region" description="Helical" evidence="1">
    <location>
        <begin position="208"/>
        <end position="226"/>
    </location>
</feature>
<name>A0ABN6GCS7_9GAMM</name>
<feature type="transmembrane region" description="Helical" evidence="1">
    <location>
        <begin position="264"/>
        <end position="281"/>
    </location>
</feature>
<organism evidence="2 3">
    <name type="scientific">Allochromatium tepidum</name>
    <dbReference type="NCBI Taxonomy" id="553982"/>
    <lineage>
        <taxon>Bacteria</taxon>
        <taxon>Pseudomonadati</taxon>
        <taxon>Pseudomonadota</taxon>
        <taxon>Gammaproteobacteria</taxon>
        <taxon>Chromatiales</taxon>
        <taxon>Chromatiaceae</taxon>
        <taxon>Allochromatium</taxon>
    </lineage>
</organism>
<dbReference type="EMBL" id="AP024563">
    <property type="protein sequence ID" value="BCU07751.1"/>
    <property type="molecule type" value="Genomic_DNA"/>
</dbReference>